<dbReference type="Gene3D" id="3.30.559.10">
    <property type="entry name" value="Chloramphenicol acetyltransferase-like domain"/>
    <property type="match status" value="1"/>
</dbReference>
<dbReference type="SUPFAM" id="SSF52777">
    <property type="entry name" value="CoA-dependent acyltransferases"/>
    <property type="match status" value="2"/>
</dbReference>
<dbReference type="GO" id="GO:0031177">
    <property type="term" value="F:phosphopantetheine binding"/>
    <property type="evidence" value="ECO:0007669"/>
    <property type="project" value="TreeGrafter"/>
</dbReference>
<dbReference type="RefSeq" id="WP_136529089.1">
    <property type="nucleotide sequence ID" value="NZ_STGX01000004.1"/>
</dbReference>
<name>A0A4V4HPL1_9ACTN</name>
<protein>
    <recommendedName>
        <fullName evidence="3">Condensation domain-containing protein</fullName>
    </recommendedName>
</protein>
<proteinExistence type="predicted"/>
<evidence type="ECO:0008006" key="3">
    <source>
        <dbReference type="Google" id="ProtNLM"/>
    </source>
</evidence>
<dbReference type="PANTHER" id="PTHR45527">
    <property type="entry name" value="NONRIBOSOMAL PEPTIDE SYNTHETASE"/>
    <property type="match status" value="1"/>
</dbReference>
<dbReference type="InterPro" id="IPR023213">
    <property type="entry name" value="CAT-like_dom_sf"/>
</dbReference>
<accession>A0A4V4HPL1</accession>
<dbReference type="OrthoDB" id="3405520at2"/>
<dbReference type="Gene3D" id="3.30.559.30">
    <property type="entry name" value="Nonribosomal peptide synthetase, condensation domain"/>
    <property type="match status" value="1"/>
</dbReference>
<sequence>MTATLRIEFDAGHPDLAAPMTWGQRAVLEGVRRFGDDGGYFNHEMICEVPQGRSLADLAAAFADVLAEFAVLRTRFADDEHGPRQLVSGSGALELELRLIGADGTVPLQPGEAKSFRFADYDRCVRGAVVCAGDTPVLVALAVSHLALDCGSYDLVKGRIEARLRGDRTPAAVVQTTDQSDFERSPAALRRSAAAMRFWGRELRAMPASMTGAARPSADPLPFKSVRIRSSAMSAAATRIAERLGVSTAAVLLAANGVLLRDLTGAARQSCQLIVGNRYTPRDRTVAAAMAQNGLLNTDLDGLSFDDLVRLCFRRSLATYKHGFYDPDALEELRTEIEAERGAPLDLSIYFNDARAGGGWPERPEAKTRSEVADLLEETVIEPDGAWPRHDATLFTAIGRDRRSCELSLLFDSRKIEEAAVEPALRAIEGLLVEAVE</sequence>
<dbReference type="AlphaFoldDB" id="A0A4V4HPL1"/>
<reference evidence="1 2" key="1">
    <citation type="journal article" date="2018" name="Int. J. Syst. Evol. Microbiol.">
        <title>Glycomyces paridis sp. nov., isolated from the medicinal plant Paris polyphylla.</title>
        <authorList>
            <person name="Fang X.M."/>
            <person name="Bai J.L."/>
            <person name="Su J."/>
            <person name="Zhao L.L."/>
            <person name="Liu H.Y."/>
            <person name="Ma B.P."/>
            <person name="Zhang Y.Q."/>
            <person name="Yu L.Y."/>
        </authorList>
    </citation>
    <scope>NUCLEOTIDE SEQUENCE [LARGE SCALE GENOMIC DNA]</scope>
    <source>
        <strain evidence="1 2">CPCC 204357</strain>
    </source>
</reference>
<dbReference type="PANTHER" id="PTHR45527:SF1">
    <property type="entry name" value="FATTY ACID SYNTHASE"/>
    <property type="match status" value="1"/>
</dbReference>
<dbReference type="GO" id="GO:0043041">
    <property type="term" value="P:amino acid activation for nonribosomal peptide biosynthetic process"/>
    <property type="evidence" value="ECO:0007669"/>
    <property type="project" value="TreeGrafter"/>
</dbReference>
<dbReference type="Proteomes" id="UP000305792">
    <property type="component" value="Unassembled WGS sequence"/>
</dbReference>
<comment type="caution">
    <text evidence="1">The sequence shown here is derived from an EMBL/GenBank/DDBJ whole genome shotgun (WGS) entry which is preliminary data.</text>
</comment>
<evidence type="ECO:0000313" key="2">
    <source>
        <dbReference type="Proteomes" id="UP000305792"/>
    </source>
</evidence>
<dbReference type="GO" id="GO:0044550">
    <property type="term" value="P:secondary metabolite biosynthetic process"/>
    <property type="evidence" value="ECO:0007669"/>
    <property type="project" value="TreeGrafter"/>
</dbReference>
<organism evidence="1 2">
    <name type="scientific">Glycomyces paridis</name>
    <dbReference type="NCBI Taxonomy" id="2126555"/>
    <lineage>
        <taxon>Bacteria</taxon>
        <taxon>Bacillati</taxon>
        <taxon>Actinomycetota</taxon>
        <taxon>Actinomycetes</taxon>
        <taxon>Glycomycetales</taxon>
        <taxon>Glycomycetaceae</taxon>
        <taxon>Glycomyces</taxon>
    </lineage>
</organism>
<evidence type="ECO:0000313" key="1">
    <source>
        <dbReference type="EMBL" id="THV30216.1"/>
    </source>
</evidence>
<dbReference type="GO" id="GO:0005737">
    <property type="term" value="C:cytoplasm"/>
    <property type="evidence" value="ECO:0007669"/>
    <property type="project" value="TreeGrafter"/>
</dbReference>
<keyword evidence="2" id="KW-1185">Reference proteome</keyword>
<dbReference type="EMBL" id="STGX01000004">
    <property type="protein sequence ID" value="THV30216.1"/>
    <property type="molecule type" value="Genomic_DNA"/>
</dbReference>
<gene>
    <name evidence="1" type="ORF">E9998_07545</name>
</gene>